<dbReference type="UniPathway" id="UPA00344"/>
<dbReference type="RefSeq" id="WP_123877746.1">
    <property type="nucleotide sequence ID" value="NZ_RPFZ01000001.1"/>
</dbReference>
<evidence type="ECO:0000256" key="3">
    <source>
        <dbReference type="ARBA" id="ARBA00010763"/>
    </source>
</evidence>
<dbReference type="Proteomes" id="UP000275232">
    <property type="component" value="Unassembled WGS sequence"/>
</dbReference>
<dbReference type="Pfam" id="PF03453">
    <property type="entry name" value="MoeA_N"/>
    <property type="match status" value="1"/>
</dbReference>
<dbReference type="PROSITE" id="PS01079">
    <property type="entry name" value="MOCF_BIOSYNTHESIS_2"/>
    <property type="match status" value="1"/>
</dbReference>
<dbReference type="Pfam" id="PF00994">
    <property type="entry name" value="MoCF_biosynth"/>
    <property type="match status" value="1"/>
</dbReference>
<dbReference type="Gene3D" id="3.40.980.10">
    <property type="entry name" value="MoaB/Mog-like domain"/>
    <property type="match status" value="1"/>
</dbReference>
<dbReference type="InterPro" id="IPR036688">
    <property type="entry name" value="MoeA_C_domain_IV_sf"/>
</dbReference>
<evidence type="ECO:0000256" key="6">
    <source>
        <dbReference type="RuleBase" id="RU365090"/>
    </source>
</evidence>
<keyword evidence="6 8" id="KW-0808">Transferase</keyword>
<dbReference type="CDD" id="cd00887">
    <property type="entry name" value="MoeA"/>
    <property type="match status" value="1"/>
</dbReference>
<organism evidence="8 9">
    <name type="scientific">Aurantiacibacter spongiae</name>
    <dbReference type="NCBI Taxonomy" id="2488860"/>
    <lineage>
        <taxon>Bacteria</taxon>
        <taxon>Pseudomonadati</taxon>
        <taxon>Pseudomonadota</taxon>
        <taxon>Alphaproteobacteria</taxon>
        <taxon>Sphingomonadales</taxon>
        <taxon>Erythrobacteraceae</taxon>
        <taxon>Aurantiacibacter</taxon>
    </lineage>
</organism>
<dbReference type="AlphaFoldDB" id="A0A3N5CUR3"/>
<accession>A0A3N5CUR3</accession>
<dbReference type="InterPro" id="IPR008284">
    <property type="entry name" value="MoCF_biosynth_CS"/>
</dbReference>
<dbReference type="SUPFAM" id="SSF53218">
    <property type="entry name" value="Molybdenum cofactor biosynthesis proteins"/>
    <property type="match status" value="1"/>
</dbReference>
<dbReference type="GO" id="GO:0046872">
    <property type="term" value="F:metal ion binding"/>
    <property type="evidence" value="ECO:0007669"/>
    <property type="project" value="UniProtKB-UniRule"/>
</dbReference>
<dbReference type="Gene3D" id="3.90.105.10">
    <property type="entry name" value="Molybdopterin biosynthesis moea protein, domain 2"/>
    <property type="match status" value="1"/>
</dbReference>
<reference evidence="8 9" key="1">
    <citation type="submission" date="2018-11" db="EMBL/GenBank/DDBJ databases">
        <title>Erythrobacter spongiae sp. nov., isolated from a marine sponge.</title>
        <authorList>
            <person name="Zhuang L."/>
            <person name="Luo L."/>
        </authorList>
    </citation>
    <scope>NUCLEOTIDE SEQUENCE [LARGE SCALE GENOMIC DNA]</scope>
    <source>
        <strain evidence="8 9">HN-E23</strain>
    </source>
</reference>
<dbReference type="SUPFAM" id="SSF63882">
    <property type="entry name" value="MoeA N-terminal region -like"/>
    <property type="match status" value="1"/>
</dbReference>
<dbReference type="EMBL" id="RPFZ01000001">
    <property type="protein sequence ID" value="RPF70359.1"/>
    <property type="molecule type" value="Genomic_DNA"/>
</dbReference>
<evidence type="ECO:0000313" key="8">
    <source>
        <dbReference type="EMBL" id="RPF70359.1"/>
    </source>
</evidence>
<evidence type="ECO:0000259" key="7">
    <source>
        <dbReference type="SMART" id="SM00852"/>
    </source>
</evidence>
<dbReference type="InterPro" id="IPR036425">
    <property type="entry name" value="MoaB/Mog-like_dom_sf"/>
</dbReference>
<dbReference type="InterPro" id="IPR005111">
    <property type="entry name" value="MoeA_C_domain_IV"/>
</dbReference>
<dbReference type="InterPro" id="IPR005110">
    <property type="entry name" value="MoeA_linker/N"/>
</dbReference>
<evidence type="ECO:0000256" key="4">
    <source>
        <dbReference type="ARBA" id="ARBA00023150"/>
    </source>
</evidence>
<dbReference type="SUPFAM" id="SSF63867">
    <property type="entry name" value="MoeA C-terminal domain-like"/>
    <property type="match status" value="1"/>
</dbReference>
<evidence type="ECO:0000256" key="2">
    <source>
        <dbReference type="ARBA" id="ARBA00005046"/>
    </source>
</evidence>
<protein>
    <recommendedName>
        <fullName evidence="6">Molybdopterin molybdenumtransferase</fullName>
        <ecNumber evidence="6">2.10.1.1</ecNumber>
    </recommendedName>
</protein>
<comment type="pathway">
    <text evidence="2 6">Cofactor biosynthesis; molybdopterin biosynthesis.</text>
</comment>
<comment type="catalytic activity">
    <reaction evidence="5">
        <text>adenylyl-molybdopterin + molybdate = Mo-molybdopterin + AMP + H(+)</text>
        <dbReference type="Rhea" id="RHEA:35047"/>
        <dbReference type="ChEBI" id="CHEBI:15378"/>
        <dbReference type="ChEBI" id="CHEBI:36264"/>
        <dbReference type="ChEBI" id="CHEBI:62727"/>
        <dbReference type="ChEBI" id="CHEBI:71302"/>
        <dbReference type="ChEBI" id="CHEBI:456215"/>
        <dbReference type="EC" id="2.10.1.1"/>
    </reaction>
</comment>
<keyword evidence="6" id="KW-0479">Metal-binding</keyword>
<dbReference type="InterPro" id="IPR001453">
    <property type="entry name" value="MoaB/Mog_dom"/>
</dbReference>
<evidence type="ECO:0000313" key="9">
    <source>
        <dbReference type="Proteomes" id="UP000275232"/>
    </source>
</evidence>
<keyword evidence="6" id="KW-0460">Magnesium</keyword>
<dbReference type="Gene3D" id="2.40.340.10">
    <property type="entry name" value="MoeA, C-terminal, domain IV"/>
    <property type="match status" value="1"/>
</dbReference>
<dbReference type="GO" id="GO:0006777">
    <property type="term" value="P:Mo-molybdopterin cofactor biosynthetic process"/>
    <property type="evidence" value="ECO:0007669"/>
    <property type="project" value="UniProtKB-UniRule"/>
</dbReference>
<gene>
    <name evidence="8" type="ORF">EG799_00965</name>
</gene>
<dbReference type="OrthoDB" id="9804758at2"/>
<dbReference type="EC" id="2.10.1.1" evidence="6"/>
<dbReference type="GO" id="GO:0061599">
    <property type="term" value="F:molybdopterin molybdotransferase activity"/>
    <property type="evidence" value="ECO:0007669"/>
    <property type="project" value="UniProtKB-UniRule"/>
</dbReference>
<keyword evidence="6" id="KW-0500">Molybdenum</keyword>
<proteinExistence type="inferred from homology"/>
<dbReference type="SMART" id="SM00852">
    <property type="entry name" value="MoCF_biosynth"/>
    <property type="match status" value="1"/>
</dbReference>
<dbReference type="PANTHER" id="PTHR10192:SF5">
    <property type="entry name" value="GEPHYRIN"/>
    <property type="match status" value="1"/>
</dbReference>
<dbReference type="Gene3D" id="2.170.190.11">
    <property type="entry name" value="Molybdopterin biosynthesis moea protein, domain 3"/>
    <property type="match status" value="1"/>
</dbReference>
<dbReference type="Pfam" id="PF03454">
    <property type="entry name" value="MoeA_C"/>
    <property type="match status" value="1"/>
</dbReference>
<sequence>MSAERAPPVPFDVAQDRLMALCRPLGTELIPSRECLGRYTRAGLAAERDQPALDLSAMDGYALCGEGMETWRIVGESAAGRPYPEELLQGEAVRISTGAPMPRGGERIVLKEDAIVEGNRLVTAPGSEASARHIRRRGLDFHAGDIVLGKGVRIGPAQLALVISAGFGSGRLTVGRLPGVAVIDSGNELSDDPITMTPSQIPASNGVMLAAMAAPFAASVKRIGPVADTMEALADALDQAGDADVVVTSGGASIGDHDLVRPSLDAWGARLDFWRIAMKPGKPLLVARRGNQLVLGLPGNPVSSFVTAWMFLLPVLRRLAGAAAPLPEMFDLPLAEDMPAAETRTEFVRGSLTRTGVAPLGQQDSSALGALARADVLIRRDANAPEARAGEMVGTYWLQTGGIA</sequence>
<feature type="domain" description="MoaB/Mog" evidence="7">
    <location>
        <begin position="181"/>
        <end position="318"/>
    </location>
</feature>
<dbReference type="PANTHER" id="PTHR10192">
    <property type="entry name" value="MOLYBDOPTERIN BIOSYNTHESIS PROTEIN"/>
    <property type="match status" value="1"/>
</dbReference>
<dbReference type="InterPro" id="IPR036135">
    <property type="entry name" value="MoeA_linker/N_sf"/>
</dbReference>
<evidence type="ECO:0000256" key="5">
    <source>
        <dbReference type="ARBA" id="ARBA00047317"/>
    </source>
</evidence>
<dbReference type="GO" id="GO:0005829">
    <property type="term" value="C:cytosol"/>
    <property type="evidence" value="ECO:0007669"/>
    <property type="project" value="TreeGrafter"/>
</dbReference>
<evidence type="ECO:0000256" key="1">
    <source>
        <dbReference type="ARBA" id="ARBA00002901"/>
    </source>
</evidence>
<comment type="function">
    <text evidence="1 6">Catalyzes the insertion of molybdate into adenylated molybdopterin with the concomitant release of AMP.</text>
</comment>
<comment type="similarity">
    <text evidence="3 6">Belongs to the MoeA family.</text>
</comment>
<comment type="caution">
    <text evidence="8">The sequence shown here is derived from an EMBL/GenBank/DDBJ whole genome shotgun (WGS) entry which is preliminary data.</text>
</comment>
<comment type="cofactor">
    <cofactor evidence="6">
        <name>Mg(2+)</name>
        <dbReference type="ChEBI" id="CHEBI:18420"/>
    </cofactor>
</comment>
<dbReference type="InterPro" id="IPR038987">
    <property type="entry name" value="MoeA-like"/>
</dbReference>
<keyword evidence="4 6" id="KW-0501">Molybdenum cofactor biosynthesis</keyword>
<name>A0A3N5CUR3_9SPHN</name>
<keyword evidence="9" id="KW-1185">Reference proteome</keyword>